<protein>
    <recommendedName>
        <fullName evidence="5">tRNA (cytidine/uridine-2'-O-)-methyltransferase TrmJ</fullName>
        <ecNumber evidence="5">2.1.1.200</ecNumber>
    </recommendedName>
    <alternativeName>
        <fullName evidence="5">tRNA (cytidine(32)/uridine(32)-2'-O)-methyltransferase</fullName>
    </alternativeName>
    <alternativeName>
        <fullName evidence="5">tRNA Cm32/Um32 methyltransferase</fullName>
    </alternativeName>
</protein>
<evidence type="ECO:0000256" key="5">
    <source>
        <dbReference type="RuleBase" id="RU362024"/>
    </source>
</evidence>
<dbReference type="InterPro" id="IPR029028">
    <property type="entry name" value="Alpha/beta_knot_MTases"/>
</dbReference>
<proteinExistence type="inferred from homology"/>
<dbReference type="RefSeq" id="WP_067652022.1">
    <property type="nucleotide sequence ID" value="NZ_CP015249.1"/>
</dbReference>
<keyword evidence="2 5" id="KW-0489">Methyltransferase</keyword>
<dbReference type="EMBL" id="CP015249">
    <property type="protein sequence ID" value="ANB19003.1"/>
    <property type="molecule type" value="Genomic_DNA"/>
</dbReference>
<dbReference type="InterPro" id="IPR004384">
    <property type="entry name" value="RNA_MeTrfase_TrmJ/LasT"/>
</dbReference>
<dbReference type="KEGG" id="dko:I596_3011"/>
<evidence type="ECO:0000256" key="3">
    <source>
        <dbReference type="ARBA" id="ARBA00022679"/>
    </source>
</evidence>
<dbReference type="PANTHER" id="PTHR42786:SF2">
    <property type="entry name" value="TRNA (CYTIDINE_URIDINE-2'-O-)-METHYLTRANSFERASE TRMJ"/>
    <property type="match status" value="1"/>
</dbReference>
<comment type="similarity">
    <text evidence="1">Belongs to the class IV-like SAM-binding methyltransferase superfamily. RNA methyltransferase TrmH family.</text>
</comment>
<dbReference type="PATRIC" id="fig|1300342.3.peg.2937"/>
<keyword evidence="3 7" id="KW-0808">Transferase</keyword>
<comment type="subcellular location">
    <subcellularLocation>
        <location evidence="5">Cytoplasm</location>
    </subcellularLocation>
</comment>
<dbReference type="PANTHER" id="PTHR42786">
    <property type="entry name" value="TRNA/RRNA METHYLTRANSFERASE"/>
    <property type="match status" value="1"/>
</dbReference>
<evidence type="ECO:0000256" key="1">
    <source>
        <dbReference type="ARBA" id="ARBA00007228"/>
    </source>
</evidence>
<keyword evidence="4 5" id="KW-0949">S-adenosyl-L-methionine</keyword>
<gene>
    <name evidence="5" type="primary">trmJ</name>
    <name evidence="7" type="ORF">I596_3011</name>
</gene>
<dbReference type="GO" id="GO:0002128">
    <property type="term" value="P:tRNA nucleoside ribose methylation"/>
    <property type="evidence" value="ECO:0007669"/>
    <property type="project" value="TreeGrafter"/>
</dbReference>
<evidence type="ECO:0000256" key="4">
    <source>
        <dbReference type="ARBA" id="ARBA00022691"/>
    </source>
</evidence>
<dbReference type="AlphaFoldDB" id="A0A160DY96"/>
<dbReference type="STRING" id="1300342.I596_3011"/>
<accession>A0A160DY96</accession>
<keyword evidence="5" id="KW-0819">tRNA processing</keyword>
<comment type="catalytic activity">
    <reaction evidence="5">
        <text>cytidine(32) in tRNA + S-adenosyl-L-methionine = 2'-O-methylcytidine(32) in tRNA + S-adenosyl-L-homocysteine + H(+)</text>
        <dbReference type="Rhea" id="RHEA:42932"/>
        <dbReference type="Rhea" id="RHEA-COMP:10288"/>
        <dbReference type="Rhea" id="RHEA-COMP:10289"/>
        <dbReference type="ChEBI" id="CHEBI:15378"/>
        <dbReference type="ChEBI" id="CHEBI:57856"/>
        <dbReference type="ChEBI" id="CHEBI:59789"/>
        <dbReference type="ChEBI" id="CHEBI:74495"/>
        <dbReference type="ChEBI" id="CHEBI:82748"/>
        <dbReference type="EC" id="2.1.1.200"/>
    </reaction>
</comment>
<dbReference type="PIRSF" id="PIRSF004808">
    <property type="entry name" value="LasT"/>
    <property type="match status" value="1"/>
</dbReference>
<sequence>MPDHAQTLASRLRIVLVRPSHPGNIGAAARAMRTMGLTRMNLVAPHAFPHPEAVALAAGATDVLDAAVVTDTLPAAIADCRLVLGATARRRGVPLPELDPHAAARVALDAVGEGAEVALVFGNERTGLENDELICCHQAITIPSDPAFSSLNLAQAVQVIAYELRMALPGRVSPAAPVSPAAGDPPASSEQMEGFYAHLAQTLTDIDFHKGRSDRTIMQRLRRLFQRAEPDQRELRILRGILGEAQRMARIAREGK</sequence>
<dbReference type="FunFam" id="3.40.1280.10:FF:000006">
    <property type="entry name" value="Uncharacterized tRNA/rRNA methyltransferase HI_0380"/>
    <property type="match status" value="1"/>
</dbReference>
<keyword evidence="5" id="KW-0963">Cytoplasm</keyword>
<evidence type="ECO:0000259" key="6">
    <source>
        <dbReference type="Pfam" id="PF00588"/>
    </source>
</evidence>
<name>A0A160DY96_9GAMM</name>
<dbReference type="Gene3D" id="3.40.1280.10">
    <property type="match status" value="1"/>
</dbReference>
<dbReference type="OrthoDB" id="9806346at2"/>
<comment type="subunit">
    <text evidence="5">Homodimer.</text>
</comment>
<dbReference type="CDD" id="cd18093">
    <property type="entry name" value="SpoU-like_TrmJ"/>
    <property type="match status" value="1"/>
</dbReference>
<dbReference type="GO" id="GO:0106339">
    <property type="term" value="F:tRNA (cytidine(32)-2'-O)-methyltransferase activity"/>
    <property type="evidence" value="ECO:0007669"/>
    <property type="project" value="RHEA"/>
</dbReference>
<evidence type="ECO:0000313" key="8">
    <source>
        <dbReference type="Proteomes" id="UP000076830"/>
    </source>
</evidence>
<dbReference type="InterPro" id="IPR029026">
    <property type="entry name" value="tRNA_m1G_MTases_N"/>
</dbReference>
<dbReference type="NCBIfam" id="TIGR00050">
    <property type="entry name" value="rRNA_methyl_1"/>
    <property type="match status" value="1"/>
</dbReference>
<evidence type="ECO:0000313" key="7">
    <source>
        <dbReference type="EMBL" id="ANB19003.1"/>
    </source>
</evidence>
<feature type="domain" description="tRNA/rRNA methyltransferase SpoU type" evidence="6">
    <location>
        <begin position="12"/>
        <end position="162"/>
    </location>
</feature>
<dbReference type="EC" id="2.1.1.200" evidence="5"/>
<dbReference type="GO" id="GO:0160206">
    <property type="term" value="F:tRNA (cytidine(32)/uridine(32)-2'-O)-methyltransferase activity"/>
    <property type="evidence" value="ECO:0007669"/>
    <property type="project" value="UniProtKB-EC"/>
</dbReference>
<organism evidence="7 8">
    <name type="scientific">Dokdonella koreensis DS-123</name>
    <dbReference type="NCBI Taxonomy" id="1300342"/>
    <lineage>
        <taxon>Bacteria</taxon>
        <taxon>Pseudomonadati</taxon>
        <taxon>Pseudomonadota</taxon>
        <taxon>Gammaproteobacteria</taxon>
        <taxon>Lysobacterales</taxon>
        <taxon>Rhodanobacteraceae</taxon>
        <taxon>Dokdonella</taxon>
    </lineage>
</organism>
<keyword evidence="8" id="KW-1185">Reference proteome</keyword>
<dbReference type="Pfam" id="PF00588">
    <property type="entry name" value="SpoU_methylase"/>
    <property type="match status" value="1"/>
</dbReference>
<reference evidence="7 8" key="1">
    <citation type="submission" date="2016-04" db="EMBL/GenBank/DDBJ databases">
        <title>Complete genome sequence of Dokdonella koreensis DS-123T.</title>
        <authorList>
            <person name="Kim J.F."/>
            <person name="Lee H."/>
            <person name="Kwak M.-J."/>
        </authorList>
    </citation>
    <scope>NUCLEOTIDE SEQUENCE [LARGE SCALE GENOMIC DNA]</scope>
    <source>
        <strain evidence="7 8">DS-123</strain>
    </source>
</reference>
<dbReference type="SUPFAM" id="SSF75217">
    <property type="entry name" value="alpha/beta knot"/>
    <property type="match status" value="1"/>
</dbReference>
<evidence type="ECO:0000256" key="2">
    <source>
        <dbReference type="ARBA" id="ARBA00022603"/>
    </source>
</evidence>
<dbReference type="InterPro" id="IPR001537">
    <property type="entry name" value="SpoU_MeTrfase"/>
</dbReference>
<comment type="function">
    <text evidence="5">Catalyzes the formation of 2'O-methylated cytidine (Cm32) or 2'O-methylated uridine (Um32) at position 32 in tRNA.</text>
</comment>
<dbReference type="GO" id="GO:0003723">
    <property type="term" value="F:RNA binding"/>
    <property type="evidence" value="ECO:0007669"/>
    <property type="project" value="InterPro"/>
</dbReference>
<dbReference type="Gene3D" id="1.10.8.590">
    <property type="match status" value="1"/>
</dbReference>
<dbReference type="Proteomes" id="UP000076830">
    <property type="component" value="Chromosome"/>
</dbReference>
<dbReference type="GO" id="GO:0005829">
    <property type="term" value="C:cytosol"/>
    <property type="evidence" value="ECO:0007669"/>
    <property type="project" value="TreeGrafter"/>
</dbReference>
<comment type="catalytic activity">
    <reaction evidence="5">
        <text>uridine(32) in tRNA + S-adenosyl-L-methionine = 2'-O-methyluridine(32) in tRNA + S-adenosyl-L-homocysteine + H(+)</text>
        <dbReference type="Rhea" id="RHEA:42936"/>
        <dbReference type="Rhea" id="RHEA-COMP:10107"/>
        <dbReference type="Rhea" id="RHEA-COMP:10290"/>
        <dbReference type="ChEBI" id="CHEBI:15378"/>
        <dbReference type="ChEBI" id="CHEBI:57856"/>
        <dbReference type="ChEBI" id="CHEBI:59789"/>
        <dbReference type="ChEBI" id="CHEBI:65315"/>
        <dbReference type="ChEBI" id="CHEBI:74478"/>
        <dbReference type="EC" id="2.1.1.200"/>
    </reaction>
</comment>